<evidence type="ECO:0000256" key="6">
    <source>
        <dbReference type="ARBA" id="ARBA00022754"/>
    </source>
</evidence>
<keyword evidence="8" id="KW-0539">Nucleus</keyword>
<dbReference type="InterPro" id="IPR039008">
    <property type="entry name" value="IF_rod_dom"/>
</dbReference>
<dbReference type="PROSITE" id="PS00226">
    <property type="entry name" value="IF_ROD_1"/>
    <property type="match status" value="1"/>
</dbReference>
<keyword evidence="17" id="KW-1185">Reference proteome</keyword>
<evidence type="ECO:0000313" key="16">
    <source>
        <dbReference type="EMBL" id="KAL1022111.1"/>
    </source>
</evidence>
<evidence type="ECO:0000256" key="2">
    <source>
        <dbReference type="ARBA" id="ARBA00004496"/>
    </source>
</evidence>
<evidence type="ECO:0000256" key="11">
    <source>
        <dbReference type="ARBA" id="ARBA00042886"/>
    </source>
</evidence>
<dbReference type="InterPro" id="IPR018039">
    <property type="entry name" value="IF_conserved"/>
</dbReference>
<proteinExistence type="inferred from homology"/>
<dbReference type="PANTHER" id="PTHR45616">
    <property type="entry name" value="GATA-TYPE DOMAIN-CONTAINING PROTEIN"/>
    <property type="match status" value="1"/>
</dbReference>
<dbReference type="AlphaFoldDB" id="A0ABD0Y8A2"/>
<comment type="caution">
    <text evidence="16">The sequence shown here is derived from an EMBL/GenBank/DDBJ whole genome shotgun (WGS) entry which is preliminary data.</text>
</comment>
<sequence length="333" mass="39018">MSQPGEYSSQSAKTTDKDQILVLNDIFVEFIDKFQKQEQKKKSLETRLKILKQHEDYQGNVDELVQQQSIELQHQIDGLARDQLKLEQELARCQDDVKQTRNKYQDELQKKTDLESDFVINKKAVDEGHMAAVELALDLETLMGELDFLRRSYEEELKELESQAQNYTVVMSDPNNRSLNMEEIIQNTKKEYEEMAARKREEAEFWNERKMDNMVQTAGKYEQDAHEVKKELADLVRLIQRLKGELEALNNQRSDLEKDIQDADMAGSGEIEQARETIGKLEEALLRAKKDMALQIKEYQELMNIKLAMDIEIGTYRKLLEGEEKRFNYHVCQ</sequence>
<organism evidence="16 17">
    <name type="scientific">Umbra pygmaea</name>
    <name type="common">Eastern mudminnow</name>
    <dbReference type="NCBI Taxonomy" id="75934"/>
    <lineage>
        <taxon>Eukaryota</taxon>
        <taxon>Metazoa</taxon>
        <taxon>Chordata</taxon>
        <taxon>Craniata</taxon>
        <taxon>Vertebrata</taxon>
        <taxon>Euteleostomi</taxon>
        <taxon>Actinopterygii</taxon>
        <taxon>Neopterygii</taxon>
        <taxon>Teleostei</taxon>
        <taxon>Protacanthopterygii</taxon>
        <taxon>Esociformes</taxon>
        <taxon>Umbridae</taxon>
        <taxon>Umbra</taxon>
    </lineage>
</organism>
<dbReference type="PANTHER" id="PTHR45616:SF26">
    <property type="entry name" value="KERATIN, TYPE II CYTOSKELETAL 8"/>
    <property type="match status" value="1"/>
</dbReference>
<gene>
    <name evidence="16" type="ORF">UPYG_G00022310</name>
</gene>
<evidence type="ECO:0000256" key="8">
    <source>
        <dbReference type="ARBA" id="ARBA00023242"/>
    </source>
</evidence>
<evidence type="ECO:0000256" key="9">
    <source>
        <dbReference type="ARBA" id="ARBA00037766"/>
    </source>
</evidence>
<dbReference type="GO" id="GO:0005654">
    <property type="term" value="C:nucleoplasm"/>
    <property type="evidence" value="ECO:0007669"/>
    <property type="project" value="UniProtKB-SubCell"/>
</dbReference>
<dbReference type="InterPro" id="IPR003054">
    <property type="entry name" value="Keratin_II"/>
</dbReference>
<dbReference type="GO" id="GO:0005882">
    <property type="term" value="C:intermediate filament"/>
    <property type="evidence" value="ECO:0007669"/>
    <property type="project" value="UniProtKB-KW"/>
</dbReference>
<dbReference type="EMBL" id="JAGEUA010000001">
    <property type="protein sequence ID" value="KAL1022111.1"/>
    <property type="molecule type" value="Genomic_DNA"/>
</dbReference>
<protein>
    <recommendedName>
        <fullName evidence="10">Keratin, type II cytoskeletal 8</fullName>
    </recommendedName>
    <alternativeName>
        <fullName evidence="12">Cytokeratin-8</fullName>
    </alternativeName>
    <alternativeName>
        <fullName evidence="11">Keratin-8</fullName>
    </alternativeName>
</protein>
<comment type="subcellular location">
    <subcellularLocation>
        <location evidence="2">Cytoplasm</location>
    </subcellularLocation>
    <subcellularLocation>
        <location evidence="1">Nucleus matrix</location>
    </subcellularLocation>
    <subcellularLocation>
        <location evidence="3">Nucleus</location>
        <location evidence="3">Nucleoplasm</location>
    </subcellularLocation>
</comment>
<keyword evidence="5" id="KW-0416">Keratin</keyword>
<accession>A0ABD0Y8A2</accession>
<dbReference type="FunFam" id="1.20.5.1160:FF:000001">
    <property type="entry name" value="Keratin type II"/>
    <property type="match status" value="1"/>
</dbReference>
<keyword evidence="7 14" id="KW-0175">Coiled coil</keyword>
<evidence type="ECO:0000256" key="5">
    <source>
        <dbReference type="ARBA" id="ARBA00022744"/>
    </source>
</evidence>
<evidence type="ECO:0000313" key="17">
    <source>
        <dbReference type="Proteomes" id="UP001557470"/>
    </source>
</evidence>
<name>A0ABD0Y8A2_UMBPY</name>
<evidence type="ECO:0000259" key="15">
    <source>
        <dbReference type="PROSITE" id="PS51842"/>
    </source>
</evidence>
<evidence type="ECO:0000256" key="4">
    <source>
        <dbReference type="ARBA" id="ARBA00022490"/>
    </source>
</evidence>
<evidence type="ECO:0000256" key="7">
    <source>
        <dbReference type="ARBA" id="ARBA00023054"/>
    </source>
</evidence>
<dbReference type="Gene3D" id="1.20.5.1160">
    <property type="entry name" value="Vasodilator-stimulated phosphoprotein"/>
    <property type="match status" value="1"/>
</dbReference>
<dbReference type="SUPFAM" id="SSF64593">
    <property type="entry name" value="Intermediate filament protein, coiled coil region"/>
    <property type="match status" value="1"/>
</dbReference>
<dbReference type="PROSITE" id="PS51842">
    <property type="entry name" value="IF_ROD_2"/>
    <property type="match status" value="1"/>
</dbReference>
<comment type="similarity">
    <text evidence="13">Belongs to the intermediate filament family.</text>
</comment>
<dbReference type="PRINTS" id="PR01276">
    <property type="entry name" value="TYPE2KERATIN"/>
</dbReference>
<dbReference type="Proteomes" id="UP001557470">
    <property type="component" value="Unassembled WGS sequence"/>
</dbReference>
<feature type="coiled-coil region" evidence="14">
    <location>
        <begin position="34"/>
        <end position="291"/>
    </location>
</feature>
<feature type="domain" description="IF rod" evidence="15">
    <location>
        <begin position="16"/>
        <end position="327"/>
    </location>
</feature>
<evidence type="ECO:0000256" key="14">
    <source>
        <dbReference type="SAM" id="Coils"/>
    </source>
</evidence>
<keyword evidence="6 13" id="KW-0403">Intermediate filament</keyword>
<evidence type="ECO:0000256" key="3">
    <source>
        <dbReference type="ARBA" id="ARBA00004642"/>
    </source>
</evidence>
<evidence type="ECO:0000256" key="10">
    <source>
        <dbReference type="ARBA" id="ARBA00039429"/>
    </source>
</evidence>
<dbReference type="SMART" id="SM01391">
    <property type="entry name" value="Filament"/>
    <property type="match status" value="1"/>
</dbReference>
<evidence type="ECO:0000256" key="13">
    <source>
        <dbReference type="RuleBase" id="RU000685"/>
    </source>
</evidence>
<dbReference type="Gene3D" id="1.20.5.500">
    <property type="entry name" value="Single helix bin"/>
    <property type="match status" value="1"/>
</dbReference>
<reference evidence="16 17" key="1">
    <citation type="submission" date="2024-06" db="EMBL/GenBank/DDBJ databases">
        <authorList>
            <person name="Pan Q."/>
            <person name="Wen M."/>
            <person name="Jouanno E."/>
            <person name="Zahm M."/>
            <person name="Klopp C."/>
            <person name="Cabau C."/>
            <person name="Louis A."/>
            <person name="Berthelot C."/>
            <person name="Parey E."/>
            <person name="Roest Crollius H."/>
            <person name="Montfort J."/>
            <person name="Robinson-Rechavi M."/>
            <person name="Bouchez O."/>
            <person name="Lampietro C."/>
            <person name="Lopez Roques C."/>
            <person name="Donnadieu C."/>
            <person name="Postlethwait J."/>
            <person name="Bobe J."/>
            <person name="Verreycken H."/>
            <person name="Guiguen Y."/>
        </authorList>
    </citation>
    <scope>NUCLEOTIDE SEQUENCE [LARGE SCALE GENOMIC DNA]</scope>
    <source>
        <strain evidence="16">Up_M1</strain>
        <tissue evidence="16">Testis</tissue>
    </source>
</reference>
<dbReference type="GO" id="GO:0005737">
    <property type="term" value="C:cytoplasm"/>
    <property type="evidence" value="ECO:0007669"/>
    <property type="project" value="UniProtKB-SubCell"/>
</dbReference>
<dbReference type="Pfam" id="PF00038">
    <property type="entry name" value="Filament"/>
    <property type="match status" value="1"/>
</dbReference>
<evidence type="ECO:0000256" key="12">
    <source>
        <dbReference type="ARBA" id="ARBA00042964"/>
    </source>
</evidence>
<evidence type="ECO:0000256" key="1">
    <source>
        <dbReference type="ARBA" id="ARBA00004109"/>
    </source>
</evidence>
<keyword evidence="4" id="KW-0963">Cytoplasm</keyword>
<dbReference type="Gene3D" id="1.20.5.170">
    <property type="match status" value="1"/>
</dbReference>
<dbReference type="GO" id="GO:0016363">
    <property type="term" value="C:nuclear matrix"/>
    <property type="evidence" value="ECO:0007669"/>
    <property type="project" value="UniProtKB-SubCell"/>
</dbReference>
<comment type="function">
    <text evidence="9">Together with KRT19, helps to link the contractile apparatus to dystrophin at the costameres of striated muscle.</text>
</comment>